<accession>A0ABT8YRF1</accession>
<dbReference type="SMART" id="SM00382">
    <property type="entry name" value="AAA"/>
    <property type="match status" value="1"/>
</dbReference>
<dbReference type="PANTHER" id="PTHR42788">
    <property type="entry name" value="TAURINE IMPORT ATP-BINDING PROTEIN-RELATED"/>
    <property type="match status" value="1"/>
</dbReference>
<evidence type="ECO:0000256" key="6">
    <source>
        <dbReference type="ARBA" id="ARBA00022967"/>
    </source>
</evidence>
<evidence type="ECO:0000259" key="8">
    <source>
        <dbReference type="PROSITE" id="PS50893"/>
    </source>
</evidence>
<keyword evidence="4" id="KW-0547">Nucleotide-binding</keyword>
<name>A0ABT8YRF1_9HYPH</name>
<keyword evidence="2" id="KW-0813">Transport</keyword>
<evidence type="ECO:0000256" key="4">
    <source>
        <dbReference type="ARBA" id="ARBA00022741"/>
    </source>
</evidence>
<keyword evidence="5 9" id="KW-0067">ATP-binding</keyword>
<dbReference type="Pfam" id="PF00005">
    <property type="entry name" value="ABC_tran"/>
    <property type="match status" value="1"/>
</dbReference>
<evidence type="ECO:0000313" key="9">
    <source>
        <dbReference type="EMBL" id="MDO6966313.1"/>
    </source>
</evidence>
<dbReference type="CDD" id="cd03293">
    <property type="entry name" value="ABC_NrtD_SsuB_transporters"/>
    <property type="match status" value="1"/>
</dbReference>
<reference evidence="9" key="2">
    <citation type="submission" date="2023-07" db="EMBL/GenBank/DDBJ databases">
        <authorList>
            <person name="Shen H."/>
        </authorList>
    </citation>
    <scope>NUCLEOTIDE SEQUENCE</scope>
    <source>
        <strain evidence="9">TNR-22</strain>
    </source>
</reference>
<organism evidence="9 10">
    <name type="scientific">Rhizobium alvei</name>
    <dbReference type="NCBI Taxonomy" id="1132659"/>
    <lineage>
        <taxon>Bacteria</taxon>
        <taxon>Pseudomonadati</taxon>
        <taxon>Pseudomonadota</taxon>
        <taxon>Alphaproteobacteria</taxon>
        <taxon>Hyphomicrobiales</taxon>
        <taxon>Rhizobiaceae</taxon>
        <taxon>Rhizobium/Agrobacterium group</taxon>
        <taxon>Rhizobium</taxon>
    </lineage>
</organism>
<evidence type="ECO:0000313" key="10">
    <source>
        <dbReference type="Proteomes" id="UP001174932"/>
    </source>
</evidence>
<dbReference type="InterPro" id="IPR050166">
    <property type="entry name" value="ABC_transporter_ATP-bind"/>
</dbReference>
<keyword evidence="3" id="KW-1003">Cell membrane</keyword>
<dbReference type="EMBL" id="JAUOZU010000017">
    <property type="protein sequence ID" value="MDO6966313.1"/>
    <property type="molecule type" value="Genomic_DNA"/>
</dbReference>
<keyword evidence="7" id="KW-0472">Membrane</keyword>
<dbReference type="PROSITE" id="PS00211">
    <property type="entry name" value="ABC_TRANSPORTER_1"/>
    <property type="match status" value="1"/>
</dbReference>
<reference evidence="9" key="1">
    <citation type="journal article" date="2015" name="Int. J. Syst. Evol. Microbiol.">
        <title>Rhizobium alvei sp. nov., isolated from a freshwater river.</title>
        <authorList>
            <person name="Sheu S.Y."/>
            <person name="Huang H.W."/>
            <person name="Young C.C."/>
            <person name="Chen W.M."/>
        </authorList>
    </citation>
    <scope>NUCLEOTIDE SEQUENCE</scope>
    <source>
        <strain evidence="9">TNR-22</strain>
    </source>
</reference>
<keyword evidence="10" id="KW-1185">Reference proteome</keyword>
<evidence type="ECO:0000256" key="3">
    <source>
        <dbReference type="ARBA" id="ARBA00022475"/>
    </source>
</evidence>
<comment type="caution">
    <text evidence="9">The sequence shown here is derived from an EMBL/GenBank/DDBJ whole genome shotgun (WGS) entry which is preliminary data.</text>
</comment>
<dbReference type="PROSITE" id="PS50893">
    <property type="entry name" value="ABC_TRANSPORTER_2"/>
    <property type="match status" value="1"/>
</dbReference>
<comment type="similarity">
    <text evidence="1">Belongs to the ABC transporter superfamily.</text>
</comment>
<gene>
    <name evidence="9" type="ORF">Q4481_20370</name>
</gene>
<dbReference type="InterPro" id="IPR003593">
    <property type="entry name" value="AAA+_ATPase"/>
</dbReference>
<evidence type="ECO:0000256" key="1">
    <source>
        <dbReference type="ARBA" id="ARBA00005417"/>
    </source>
</evidence>
<protein>
    <submittedName>
        <fullName evidence="9">ABC transporter ATP-binding protein</fullName>
    </submittedName>
</protein>
<evidence type="ECO:0000256" key="7">
    <source>
        <dbReference type="ARBA" id="ARBA00023136"/>
    </source>
</evidence>
<dbReference type="InterPro" id="IPR027417">
    <property type="entry name" value="P-loop_NTPase"/>
</dbReference>
<evidence type="ECO:0000256" key="5">
    <source>
        <dbReference type="ARBA" id="ARBA00022840"/>
    </source>
</evidence>
<keyword evidence="6" id="KW-1278">Translocase</keyword>
<dbReference type="GO" id="GO:0005524">
    <property type="term" value="F:ATP binding"/>
    <property type="evidence" value="ECO:0007669"/>
    <property type="project" value="UniProtKB-KW"/>
</dbReference>
<dbReference type="RefSeq" id="WP_304378239.1">
    <property type="nucleotide sequence ID" value="NZ_JAUOZU010000017.1"/>
</dbReference>
<proteinExistence type="inferred from homology"/>
<dbReference type="PANTHER" id="PTHR42788:SF17">
    <property type="entry name" value="ALIPHATIC SULFONATES IMPORT ATP-BINDING PROTEIN SSUB"/>
    <property type="match status" value="1"/>
</dbReference>
<dbReference type="Proteomes" id="UP001174932">
    <property type="component" value="Unassembled WGS sequence"/>
</dbReference>
<sequence>MSNANLARAVPSINRADSARSAAGLNLSRVEKSFGPNRVLRGIDLEIEPGSFVAIIGKSGCGKSTLLRILLGLDTPTNGRLEFHDGEGNSVAPDARIVFQEPRLLPWANVLDNVIVGLGSDHQKDDARELARQALHSVELSAKEGDWPSQLSGGQRQRVALARALVSRPGFLALDEPLGALDALTRISMQRLLSEVWRERGFTAVLVTHDVAEAVHLADRVIVLEEGRIKLDQPVPFAHPRRHSNPELAEIEGRLLAAILGD</sequence>
<dbReference type="Gene3D" id="3.40.50.300">
    <property type="entry name" value="P-loop containing nucleotide triphosphate hydrolases"/>
    <property type="match status" value="1"/>
</dbReference>
<dbReference type="InterPro" id="IPR003439">
    <property type="entry name" value="ABC_transporter-like_ATP-bd"/>
</dbReference>
<evidence type="ECO:0000256" key="2">
    <source>
        <dbReference type="ARBA" id="ARBA00022448"/>
    </source>
</evidence>
<feature type="domain" description="ABC transporter" evidence="8">
    <location>
        <begin position="25"/>
        <end position="251"/>
    </location>
</feature>
<dbReference type="SUPFAM" id="SSF52540">
    <property type="entry name" value="P-loop containing nucleoside triphosphate hydrolases"/>
    <property type="match status" value="1"/>
</dbReference>
<dbReference type="InterPro" id="IPR017871">
    <property type="entry name" value="ABC_transporter-like_CS"/>
</dbReference>